<dbReference type="Gramene" id="AUR62026455-RA">
    <property type="protein sequence ID" value="AUR62026455-RA:cds"/>
    <property type="gene ID" value="AUR62026455"/>
</dbReference>
<protein>
    <recommendedName>
        <fullName evidence="4">RRM domain-containing protein</fullName>
    </recommendedName>
</protein>
<feature type="compositionally biased region" description="Pro residues" evidence="3">
    <location>
        <begin position="25"/>
        <end position="40"/>
    </location>
</feature>
<feature type="domain" description="RRM" evidence="4">
    <location>
        <begin position="43"/>
        <end position="118"/>
    </location>
</feature>
<name>A0A803MBI8_CHEQI</name>
<feature type="region of interest" description="Disordered" evidence="3">
    <location>
        <begin position="1"/>
        <end position="40"/>
    </location>
</feature>
<dbReference type="Proteomes" id="UP000596660">
    <property type="component" value="Unplaced"/>
</dbReference>
<dbReference type="InterPro" id="IPR000504">
    <property type="entry name" value="RRM_dom"/>
</dbReference>
<evidence type="ECO:0000313" key="6">
    <source>
        <dbReference type="Proteomes" id="UP000596660"/>
    </source>
</evidence>
<dbReference type="InterPro" id="IPR012677">
    <property type="entry name" value="Nucleotide-bd_a/b_plait_sf"/>
</dbReference>
<dbReference type="PANTHER" id="PTHR48024:SF48">
    <property type="entry name" value="RRM DOMAIN-CONTAINING PROTEIN"/>
    <property type="match status" value="1"/>
</dbReference>
<sequence length="346" mass="38511">MSRKRDKPYNSRHIPYSYPKRRRPIPPPPPVVEPPKQKPTPPPALVVIGLPLGCSVLDLKSRFEIYGPISRIRIDPQGVGFISFRSKSAADSAISASVDPSFGISIDSHLVQVMWASEMNNGEAGVEEEKAEHACPPSINLGQWKWLVYNYWSSPKQKERSEKNRANALAKKIKSACGAKSKTCIIYELELEAQACENENEVTEINGSSSNVTTASQANDDPMYLKLWEKHKNGKFDDEAEEKFKELRELHEKEIGEKGVDNLTLEEAYVKVLGHRSGYARGLGKGHPVSSKDGKIGRAELEHNSVIANDIGMKKALLLLNGPDVKRSGRPKGKKRLEEEAVDDLY</sequence>
<reference evidence="5" key="1">
    <citation type="journal article" date="2017" name="Nature">
        <title>The genome of Chenopodium quinoa.</title>
        <authorList>
            <person name="Jarvis D.E."/>
            <person name="Ho Y.S."/>
            <person name="Lightfoot D.J."/>
            <person name="Schmoeckel S.M."/>
            <person name="Li B."/>
            <person name="Borm T.J.A."/>
            <person name="Ohyanagi H."/>
            <person name="Mineta K."/>
            <person name="Michell C.T."/>
            <person name="Saber N."/>
            <person name="Kharbatia N.M."/>
            <person name="Rupper R.R."/>
            <person name="Sharp A.R."/>
            <person name="Dally N."/>
            <person name="Boughton B.A."/>
            <person name="Woo Y.H."/>
            <person name="Gao G."/>
            <person name="Schijlen E.G.W.M."/>
            <person name="Guo X."/>
            <person name="Momin A.A."/>
            <person name="Negrao S."/>
            <person name="Al-Babili S."/>
            <person name="Gehring C."/>
            <person name="Roessner U."/>
            <person name="Jung C."/>
            <person name="Murphy K."/>
            <person name="Arold S.T."/>
            <person name="Gojobori T."/>
            <person name="van der Linden C.G."/>
            <person name="van Loo E.N."/>
            <person name="Jellen E.N."/>
            <person name="Maughan P.J."/>
            <person name="Tester M."/>
        </authorList>
    </citation>
    <scope>NUCLEOTIDE SEQUENCE [LARGE SCALE GENOMIC DNA]</scope>
    <source>
        <strain evidence="5">cv. PI 614886</strain>
    </source>
</reference>
<evidence type="ECO:0000259" key="4">
    <source>
        <dbReference type="PROSITE" id="PS50102"/>
    </source>
</evidence>
<dbReference type="Gene3D" id="3.30.70.330">
    <property type="match status" value="1"/>
</dbReference>
<accession>A0A803MBI8</accession>
<feature type="region of interest" description="Disordered" evidence="3">
    <location>
        <begin position="322"/>
        <end position="346"/>
    </location>
</feature>
<dbReference type="InterPro" id="IPR050886">
    <property type="entry name" value="RNA-binding_reg"/>
</dbReference>
<dbReference type="GO" id="GO:0005739">
    <property type="term" value="C:mitochondrion"/>
    <property type="evidence" value="ECO:0007669"/>
    <property type="project" value="TreeGrafter"/>
</dbReference>
<dbReference type="PROSITE" id="PS50102">
    <property type="entry name" value="RRM"/>
    <property type="match status" value="1"/>
</dbReference>
<reference evidence="5" key="2">
    <citation type="submission" date="2021-03" db="UniProtKB">
        <authorList>
            <consortium name="EnsemblPlants"/>
        </authorList>
    </citation>
    <scope>IDENTIFICATION</scope>
</reference>
<proteinExistence type="predicted"/>
<keyword evidence="6" id="KW-1185">Reference proteome</keyword>
<dbReference type="GO" id="GO:0003723">
    <property type="term" value="F:RNA binding"/>
    <property type="evidence" value="ECO:0007669"/>
    <property type="project" value="UniProtKB-UniRule"/>
</dbReference>
<dbReference type="Pfam" id="PF00076">
    <property type="entry name" value="RRM_1"/>
    <property type="match status" value="1"/>
</dbReference>
<dbReference type="SUPFAM" id="SSF54928">
    <property type="entry name" value="RNA-binding domain, RBD"/>
    <property type="match status" value="1"/>
</dbReference>
<dbReference type="PANTHER" id="PTHR48024">
    <property type="entry name" value="GEO13361P1-RELATED"/>
    <property type="match status" value="1"/>
</dbReference>
<evidence type="ECO:0000256" key="2">
    <source>
        <dbReference type="PROSITE-ProRule" id="PRU00176"/>
    </source>
</evidence>
<keyword evidence="1 2" id="KW-0694">RNA-binding</keyword>
<organism evidence="5 6">
    <name type="scientific">Chenopodium quinoa</name>
    <name type="common">Quinoa</name>
    <dbReference type="NCBI Taxonomy" id="63459"/>
    <lineage>
        <taxon>Eukaryota</taxon>
        <taxon>Viridiplantae</taxon>
        <taxon>Streptophyta</taxon>
        <taxon>Embryophyta</taxon>
        <taxon>Tracheophyta</taxon>
        <taxon>Spermatophyta</taxon>
        <taxon>Magnoliopsida</taxon>
        <taxon>eudicotyledons</taxon>
        <taxon>Gunneridae</taxon>
        <taxon>Pentapetalae</taxon>
        <taxon>Caryophyllales</taxon>
        <taxon>Chenopodiaceae</taxon>
        <taxon>Chenopodioideae</taxon>
        <taxon>Atripliceae</taxon>
        <taxon>Chenopodium</taxon>
    </lineage>
</organism>
<evidence type="ECO:0000313" key="5">
    <source>
        <dbReference type="EnsemblPlants" id="AUR62026455-RA:cds"/>
    </source>
</evidence>
<dbReference type="InterPro" id="IPR035979">
    <property type="entry name" value="RBD_domain_sf"/>
</dbReference>
<dbReference type="AlphaFoldDB" id="A0A803MBI8"/>
<dbReference type="GO" id="GO:0005634">
    <property type="term" value="C:nucleus"/>
    <property type="evidence" value="ECO:0007669"/>
    <property type="project" value="TreeGrafter"/>
</dbReference>
<evidence type="ECO:0000256" key="3">
    <source>
        <dbReference type="SAM" id="MobiDB-lite"/>
    </source>
</evidence>
<dbReference type="SMART" id="SM00360">
    <property type="entry name" value="RRM"/>
    <property type="match status" value="1"/>
</dbReference>
<evidence type="ECO:0000256" key="1">
    <source>
        <dbReference type="ARBA" id="ARBA00022884"/>
    </source>
</evidence>
<dbReference type="CDD" id="cd00590">
    <property type="entry name" value="RRM_SF"/>
    <property type="match status" value="1"/>
</dbReference>
<dbReference type="EnsemblPlants" id="AUR62026455-RA">
    <property type="protein sequence ID" value="AUR62026455-RA:cds"/>
    <property type="gene ID" value="AUR62026455"/>
</dbReference>